<dbReference type="RefSeq" id="WP_015708915.1">
    <property type="nucleotide sequence ID" value="NC_015578.1"/>
</dbReference>
<dbReference type="KEGG" id="tpi:TREPR_1157"/>
<reference evidence="1 2" key="2">
    <citation type="journal article" date="2011" name="ISME J.">
        <title>RNA-seq reveals cooperative metabolic interactions between two termite-gut spirochete species in co-culture.</title>
        <authorList>
            <person name="Rosenthal A.Z."/>
            <person name="Matson E.G."/>
            <person name="Eldar A."/>
            <person name="Leadbetter J.R."/>
        </authorList>
    </citation>
    <scope>NUCLEOTIDE SEQUENCE [LARGE SCALE GENOMIC DNA]</scope>
    <source>
        <strain evidence="2">ATCC BAA-887 / DSM 12427 / ZAS-2</strain>
    </source>
</reference>
<accession>F5YGX0</accession>
<dbReference type="Proteomes" id="UP000009223">
    <property type="component" value="Chromosome"/>
</dbReference>
<name>F5YGX0_TREPZ</name>
<organism evidence="1 2">
    <name type="scientific">Treponema primitia (strain ATCC BAA-887 / DSM 12427 / ZAS-2)</name>
    <dbReference type="NCBI Taxonomy" id="545694"/>
    <lineage>
        <taxon>Bacteria</taxon>
        <taxon>Pseudomonadati</taxon>
        <taxon>Spirochaetota</taxon>
        <taxon>Spirochaetia</taxon>
        <taxon>Spirochaetales</taxon>
        <taxon>Treponemataceae</taxon>
        <taxon>Treponema</taxon>
    </lineage>
</organism>
<dbReference type="STRING" id="545694.TREPR_1157"/>
<keyword evidence="2" id="KW-1185">Reference proteome</keyword>
<dbReference type="AlphaFoldDB" id="F5YGX0"/>
<dbReference type="SUPFAM" id="SSF52980">
    <property type="entry name" value="Restriction endonuclease-like"/>
    <property type="match status" value="1"/>
</dbReference>
<sequence length="208" mass="23356">MATTEAIGEGLTFEKVWAAIQATDAQIKATDAQIKATGEQIKAHDEQIKADKEWARDLIKASDKKMGELTNRFGEMVEHMVLPNLLTKFDELGFTFTKAGPTTIEDKVNGIFTDVDAVLENGDKVMIVETKTKPKIEDIDDHIERMEKMRRHADLHNDQRVYLGAMAGVVFGKSEKTYALKKGFYVLEPAGDTFAITVPEGCYYPHEW</sequence>
<proteinExistence type="predicted"/>
<dbReference type="OrthoDB" id="428358at2"/>
<evidence type="ECO:0008006" key="3">
    <source>
        <dbReference type="Google" id="ProtNLM"/>
    </source>
</evidence>
<gene>
    <name evidence="1" type="ordered locus">TREPR_1157</name>
</gene>
<dbReference type="EMBL" id="CP001843">
    <property type="protein sequence ID" value="AEF84179.1"/>
    <property type="molecule type" value="Genomic_DNA"/>
</dbReference>
<evidence type="ECO:0000313" key="2">
    <source>
        <dbReference type="Proteomes" id="UP000009223"/>
    </source>
</evidence>
<dbReference type="PANTHER" id="PTHR38753">
    <property type="entry name" value="SLR1441 PROTEIN"/>
    <property type="match status" value="1"/>
</dbReference>
<dbReference type="eggNOG" id="COG5493">
    <property type="taxonomic scope" value="Bacteria"/>
</dbReference>
<dbReference type="PANTHER" id="PTHR38753:SF1">
    <property type="entry name" value="SLR1441 PROTEIN"/>
    <property type="match status" value="1"/>
</dbReference>
<protein>
    <recommendedName>
        <fullName evidence="3">DUF3782 domain-containing protein</fullName>
    </recommendedName>
</protein>
<dbReference type="InterPro" id="IPR011335">
    <property type="entry name" value="Restrct_endonuc-II-like"/>
</dbReference>
<reference evidence="2" key="1">
    <citation type="submission" date="2009-12" db="EMBL/GenBank/DDBJ databases">
        <title>Complete sequence of Treponema primitia strain ZAS-2.</title>
        <authorList>
            <person name="Tetu S.G."/>
            <person name="Matson E."/>
            <person name="Ren Q."/>
            <person name="Seshadri R."/>
            <person name="Elbourne L."/>
            <person name="Hassan K.A."/>
            <person name="Durkin A."/>
            <person name="Radune D."/>
            <person name="Mohamoud Y."/>
            <person name="Shay R."/>
            <person name="Jin S."/>
            <person name="Zhang X."/>
            <person name="Lucey K."/>
            <person name="Ballor N.R."/>
            <person name="Ottesen E."/>
            <person name="Rosenthal R."/>
            <person name="Allen A."/>
            <person name="Leadbetter J.R."/>
            <person name="Paulsen I.T."/>
        </authorList>
    </citation>
    <scope>NUCLEOTIDE SEQUENCE [LARGE SCALE GENOMIC DNA]</scope>
    <source>
        <strain evidence="2">ATCC BAA-887 / DSM 12427 / ZAS-2</strain>
    </source>
</reference>
<dbReference type="HOGENOM" id="CLU_081497_0_0_12"/>
<evidence type="ECO:0000313" key="1">
    <source>
        <dbReference type="EMBL" id="AEF84179.1"/>
    </source>
</evidence>